<dbReference type="Proteomes" id="UP001059893">
    <property type="component" value="Unassembled WGS sequence"/>
</dbReference>
<name>A0ABQ8N5P9_PYRGI</name>
<comment type="caution">
    <text evidence="1">The sequence shown here is derived from an EMBL/GenBank/DDBJ whole genome shotgun (WGS) entry which is preliminary data.</text>
</comment>
<organism evidence="1 2">
    <name type="scientific">Pyricularia grisea</name>
    <name type="common">Crabgrass-specific blast fungus</name>
    <name type="synonym">Magnaporthe grisea</name>
    <dbReference type="NCBI Taxonomy" id="148305"/>
    <lineage>
        <taxon>Eukaryota</taxon>
        <taxon>Fungi</taxon>
        <taxon>Dikarya</taxon>
        <taxon>Ascomycota</taxon>
        <taxon>Pezizomycotina</taxon>
        <taxon>Sordariomycetes</taxon>
        <taxon>Sordariomycetidae</taxon>
        <taxon>Magnaporthales</taxon>
        <taxon>Pyriculariaceae</taxon>
        <taxon>Pyricularia</taxon>
    </lineage>
</organism>
<sequence>MKHENTEINKLASNNFLPNQLTLWVLREKHGGDIASTQTLSIVGLGFDQGREVGGQLRPDIAAMKVALPGSSMQCNSRIFDALSADTVMSQRQAAAMFQTHLGPDGGSFQIRT</sequence>
<dbReference type="EMBL" id="JABSND010000369">
    <property type="protein sequence ID" value="KAI6291395.1"/>
    <property type="molecule type" value="Genomic_DNA"/>
</dbReference>
<gene>
    <name evidence="1" type="ORF">MCOR33_010644</name>
</gene>
<reference evidence="1" key="1">
    <citation type="submission" date="2021-01" db="EMBL/GenBank/DDBJ databases">
        <title>Deciphering the adaptive evolutionary patterns associated with biogeogrpahic diversity in the finger millet blast pathogen Magnaporthe oryzae in Eastern Africa.</title>
        <authorList>
            <person name="Onyema G."/>
            <person name="Shittu T.A."/>
            <person name="Dodsworth S."/>
            <person name="Devilliers S."/>
            <person name="Muthumeenakshi S."/>
            <person name="Sreenivasaprasad S."/>
        </authorList>
    </citation>
    <scope>NUCLEOTIDE SEQUENCE</scope>
    <source>
        <strain evidence="1">D15/s37</strain>
    </source>
</reference>
<keyword evidence="2" id="KW-1185">Reference proteome</keyword>
<evidence type="ECO:0000313" key="1">
    <source>
        <dbReference type="EMBL" id="KAI6291395.1"/>
    </source>
</evidence>
<proteinExistence type="predicted"/>
<evidence type="ECO:0000313" key="2">
    <source>
        <dbReference type="Proteomes" id="UP001059893"/>
    </source>
</evidence>
<accession>A0ABQ8N5P9</accession>
<protein>
    <submittedName>
        <fullName evidence="1">Uncharacterized protein</fullName>
    </submittedName>
</protein>